<evidence type="ECO:0000313" key="3">
    <source>
        <dbReference type="EMBL" id="MBL7253396.1"/>
    </source>
</evidence>
<comment type="similarity">
    <text evidence="1">Belongs to the thioester dehydratase family. FabZ subfamily.</text>
</comment>
<keyword evidence="4" id="KW-1185">Reference proteome</keyword>
<dbReference type="EMBL" id="JAENHO010000001">
    <property type="protein sequence ID" value="MBL7253396.1"/>
    <property type="molecule type" value="Genomic_DNA"/>
</dbReference>
<evidence type="ECO:0000313" key="4">
    <source>
        <dbReference type="Proteomes" id="UP000598996"/>
    </source>
</evidence>
<protein>
    <submittedName>
        <fullName evidence="3">Beta-hydroxyacyl-ACP dehydratase</fullName>
    </submittedName>
</protein>
<dbReference type="SUPFAM" id="SSF54637">
    <property type="entry name" value="Thioesterase/thiol ester dehydrase-isomerase"/>
    <property type="match status" value="1"/>
</dbReference>
<accession>A0ABS1VIU9</accession>
<dbReference type="Gene3D" id="3.10.129.10">
    <property type="entry name" value="Hotdog Thioesterase"/>
    <property type="match status" value="1"/>
</dbReference>
<reference evidence="3 4" key="1">
    <citation type="submission" date="2021-01" db="EMBL/GenBank/DDBJ databases">
        <title>Actinoplanes sp. nov. LDG1-01 isolated from lichen.</title>
        <authorList>
            <person name="Saeng-In P."/>
            <person name="Phongsopitanun W."/>
            <person name="Kanchanasin P."/>
            <person name="Yuki M."/>
            <person name="Kudo T."/>
            <person name="Ohkuma M."/>
            <person name="Tanasupawat S."/>
        </authorList>
    </citation>
    <scope>NUCLEOTIDE SEQUENCE [LARGE SCALE GENOMIC DNA]</scope>
    <source>
        <strain evidence="3 4">LDG1-01</strain>
    </source>
</reference>
<evidence type="ECO:0000256" key="1">
    <source>
        <dbReference type="ARBA" id="ARBA00009174"/>
    </source>
</evidence>
<dbReference type="PANTHER" id="PTHR30272:SF1">
    <property type="entry name" value="3-HYDROXYACYL-[ACYL-CARRIER-PROTEIN] DEHYDRATASE"/>
    <property type="match status" value="1"/>
</dbReference>
<name>A0ABS1VIU9_9ACTN</name>
<dbReference type="InterPro" id="IPR029069">
    <property type="entry name" value="HotDog_dom_sf"/>
</dbReference>
<dbReference type="PANTHER" id="PTHR30272">
    <property type="entry name" value="3-HYDROXYACYL-[ACYL-CARRIER-PROTEIN] DEHYDRATASE"/>
    <property type="match status" value="1"/>
</dbReference>
<comment type="caution">
    <text evidence="3">The sequence shown here is derived from an EMBL/GenBank/DDBJ whole genome shotgun (WGS) entry which is preliminary data.</text>
</comment>
<dbReference type="InterPro" id="IPR013114">
    <property type="entry name" value="FabA_FabZ"/>
</dbReference>
<dbReference type="Proteomes" id="UP000598996">
    <property type="component" value="Unassembled WGS sequence"/>
</dbReference>
<evidence type="ECO:0000256" key="2">
    <source>
        <dbReference type="ARBA" id="ARBA00023239"/>
    </source>
</evidence>
<keyword evidence="2" id="KW-0456">Lyase</keyword>
<gene>
    <name evidence="3" type="ORF">JKJ07_03640</name>
</gene>
<dbReference type="RefSeq" id="WP_202989753.1">
    <property type="nucleotide sequence ID" value="NZ_JAENHO010000001.1"/>
</dbReference>
<sequence length="163" mass="17320">MLDHSQVRARLRQRPPMLLLDTVREFTPPASLVATKAITGGEDCYRGVADGAGIDGFAYPAALLLESFGQAASLLWSLAELGPPEEVPLMVGLRDLAFATPARPGDLLEHHVRLRHHSGALAEFTGETRAAGRIVLTARSVLVVSRPAASLLPTTPEPVAIEG</sequence>
<organism evidence="3 4">
    <name type="scientific">Paractinoplanes lichenicola</name>
    <dbReference type="NCBI Taxonomy" id="2802976"/>
    <lineage>
        <taxon>Bacteria</taxon>
        <taxon>Bacillati</taxon>
        <taxon>Actinomycetota</taxon>
        <taxon>Actinomycetes</taxon>
        <taxon>Micromonosporales</taxon>
        <taxon>Micromonosporaceae</taxon>
        <taxon>Paractinoplanes</taxon>
    </lineage>
</organism>
<proteinExistence type="inferred from homology"/>